<feature type="domain" description="Histidine kinase" evidence="8">
    <location>
        <begin position="223"/>
        <end position="454"/>
    </location>
</feature>
<accession>A0A6J4HTZ7</accession>
<evidence type="ECO:0000256" key="1">
    <source>
        <dbReference type="ARBA" id="ARBA00000085"/>
    </source>
</evidence>
<dbReference type="EC" id="2.7.13.3" evidence="2"/>
<evidence type="ECO:0000256" key="6">
    <source>
        <dbReference type="ARBA" id="ARBA00023012"/>
    </source>
</evidence>
<dbReference type="Pfam" id="PF00512">
    <property type="entry name" value="HisKA"/>
    <property type="match status" value="1"/>
</dbReference>
<dbReference type="FunFam" id="3.30.565.10:FF:000006">
    <property type="entry name" value="Sensor histidine kinase WalK"/>
    <property type="match status" value="1"/>
</dbReference>
<dbReference type="Gene3D" id="3.30.565.10">
    <property type="entry name" value="Histidine kinase-like ATPase, C-terminal domain"/>
    <property type="match status" value="1"/>
</dbReference>
<feature type="compositionally biased region" description="Polar residues" evidence="7">
    <location>
        <begin position="9"/>
        <end position="18"/>
    </location>
</feature>
<dbReference type="PANTHER" id="PTHR43547:SF2">
    <property type="entry name" value="HYBRID SIGNAL TRANSDUCTION HISTIDINE KINASE C"/>
    <property type="match status" value="1"/>
</dbReference>
<dbReference type="CDD" id="cd00082">
    <property type="entry name" value="HisKA"/>
    <property type="match status" value="1"/>
</dbReference>
<dbReference type="PROSITE" id="PS50109">
    <property type="entry name" value="HIS_KIN"/>
    <property type="match status" value="1"/>
</dbReference>
<dbReference type="InterPro" id="IPR005467">
    <property type="entry name" value="His_kinase_dom"/>
</dbReference>
<sequence>MIATPAPLNLTSEPSSFASRRKPPAHLSGRDMDRAVGERAAAMARAGDVAWVAARLAIRRDELLKRWLDAAAEQPFHAGRRERAVADHIPDLFDALVALLRRHAPPGAPGSFTGAALDDPAVLRAAHEHARDRFDEGLDASDVLTEFRLLRQEISRSLRLHLGPTVDAGPASAVLGDVLAAQLLVNDALDSAALLALSALGQRDADLKEHALQMQEREAFLAAVTHDLKNPLAAIKGMVQILQRQAGRGAVSPDGLLDRLRRIDDSAGRMAAQLNELMDVVRLRSGEQLELRPTPVDLVALTRRAAAAHQASTDAHAITVETEPGCDSLLGEWDAPRLERVLDNLIGNAVKFSPRGGAITLRLRLDPGTPGTPGTRVPAAVLSISDQGVGIPAADLPHVFGWFRRAGNVTGKIAGTGIGLAAAHQVVEQHGGAITAVSTEGKGTTFTVRLPLKAAQAG</sequence>
<dbReference type="InterPro" id="IPR004358">
    <property type="entry name" value="Sig_transdc_His_kin-like_C"/>
</dbReference>
<evidence type="ECO:0000256" key="7">
    <source>
        <dbReference type="SAM" id="MobiDB-lite"/>
    </source>
</evidence>
<keyword evidence="6" id="KW-0902">Two-component regulatory system</keyword>
<dbReference type="Gene3D" id="1.10.287.130">
    <property type="match status" value="1"/>
</dbReference>
<dbReference type="SMART" id="SM00388">
    <property type="entry name" value="HisKA"/>
    <property type="match status" value="1"/>
</dbReference>
<feature type="region of interest" description="Disordered" evidence="7">
    <location>
        <begin position="1"/>
        <end position="31"/>
    </location>
</feature>
<dbReference type="SUPFAM" id="SSF55874">
    <property type="entry name" value="ATPase domain of HSP90 chaperone/DNA topoisomerase II/histidine kinase"/>
    <property type="match status" value="1"/>
</dbReference>
<evidence type="ECO:0000256" key="3">
    <source>
        <dbReference type="ARBA" id="ARBA00022553"/>
    </source>
</evidence>
<evidence type="ECO:0000256" key="2">
    <source>
        <dbReference type="ARBA" id="ARBA00012438"/>
    </source>
</evidence>
<evidence type="ECO:0000256" key="4">
    <source>
        <dbReference type="ARBA" id="ARBA00022679"/>
    </source>
</evidence>
<evidence type="ECO:0000259" key="8">
    <source>
        <dbReference type="PROSITE" id="PS50109"/>
    </source>
</evidence>
<keyword evidence="5" id="KW-0418">Kinase</keyword>
<dbReference type="InterPro" id="IPR036890">
    <property type="entry name" value="HATPase_C_sf"/>
</dbReference>
<keyword evidence="4" id="KW-0808">Transferase</keyword>
<dbReference type="InterPro" id="IPR036097">
    <property type="entry name" value="HisK_dim/P_sf"/>
</dbReference>
<name>A0A6J4HTZ7_9CHLR</name>
<proteinExistence type="predicted"/>
<dbReference type="AlphaFoldDB" id="A0A6J4HTZ7"/>
<protein>
    <recommendedName>
        <fullName evidence="2">histidine kinase</fullName>
        <ecNumber evidence="2">2.7.13.3</ecNumber>
    </recommendedName>
</protein>
<dbReference type="EMBL" id="CADCTC010000071">
    <property type="protein sequence ID" value="CAA9232651.1"/>
    <property type="molecule type" value="Genomic_DNA"/>
</dbReference>
<comment type="catalytic activity">
    <reaction evidence="1">
        <text>ATP + protein L-histidine = ADP + protein N-phospho-L-histidine.</text>
        <dbReference type="EC" id="2.7.13.3"/>
    </reaction>
</comment>
<dbReference type="InterPro" id="IPR003594">
    <property type="entry name" value="HATPase_dom"/>
</dbReference>
<organism evidence="9">
    <name type="scientific">uncultured Chloroflexota bacterium</name>
    <dbReference type="NCBI Taxonomy" id="166587"/>
    <lineage>
        <taxon>Bacteria</taxon>
        <taxon>Bacillati</taxon>
        <taxon>Chloroflexota</taxon>
        <taxon>environmental samples</taxon>
    </lineage>
</organism>
<evidence type="ECO:0000313" key="9">
    <source>
        <dbReference type="EMBL" id="CAA9232651.1"/>
    </source>
</evidence>
<keyword evidence="3" id="KW-0597">Phosphoprotein</keyword>
<dbReference type="PRINTS" id="PR00344">
    <property type="entry name" value="BCTRLSENSOR"/>
</dbReference>
<dbReference type="GO" id="GO:0000155">
    <property type="term" value="F:phosphorelay sensor kinase activity"/>
    <property type="evidence" value="ECO:0007669"/>
    <property type="project" value="InterPro"/>
</dbReference>
<reference evidence="9" key="1">
    <citation type="submission" date="2020-02" db="EMBL/GenBank/DDBJ databases">
        <authorList>
            <person name="Meier V. D."/>
        </authorList>
    </citation>
    <scope>NUCLEOTIDE SEQUENCE</scope>
    <source>
        <strain evidence="9">AVDCRST_MAG77</strain>
    </source>
</reference>
<dbReference type="InterPro" id="IPR003661">
    <property type="entry name" value="HisK_dim/P_dom"/>
</dbReference>
<evidence type="ECO:0000256" key="5">
    <source>
        <dbReference type="ARBA" id="ARBA00022777"/>
    </source>
</evidence>
<dbReference type="Pfam" id="PF02518">
    <property type="entry name" value="HATPase_c"/>
    <property type="match status" value="1"/>
</dbReference>
<dbReference type="PANTHER" id="PTHR43547">
    <property type="entry name" value="TWO-COMPONENT HISTIDINE KINASE"/>
    <property type="match status" value="1"/>
</dbReference>
<dbReference type="SMART" id="SM00387">
    <property type="entry name" value="HATPase_c"/>
    <property type="match status" value="1"/>
</dbReference>
<dbReference type="SUPFAM" id="SSF47384">
    <property type="entry name" value="Homodimeric domain of signal transducing histidine kinase"/>
    <property type="match status" value="1"/>
</dbReference>
<gene>
    <name evidence="9" type="ORF">AVDCRST_MAG77-1092</name>
</gene>